<keyword evidence="2" id="KW-1003">Cell membrane</keyword>
<evidence type="ECO:0000313" key="10">
    <source>
        <dbReference type="EMBL" id="KKR11153.1"/>
    </source>
</evidence>
<evidence type="ECO:0000256" key="6">
    <source>
        <dbReference type="ARBA" id="ARBA00022989"/>
    </source>
</evidence>
<keyword evidence="3" id="KW-0328">Glycosyltransferase</keyword>
<dbReference type="AlphaFoldDB" id="A0A0G0N6W0"/>
<feature type="transmembrane region" description="Helical" evidence="8">
    <location>
        <begin position="55"/>
        <end position="74"/>
    </location>
</feature>
<dbReference type="InterPro" id="IPR050297">
    <property type="entry name" value="LipidA_mod_glycosyltrf_83"/>
</dbReference>
<evidence type="ECO:0000256" key="3">
    <source>
        <dbReference type="ARBA" id="ARBA00022676"/>
    </source>
</evidence>
<evidence type="ECO:0000259" key="9">
    <source>
        <dbReference type="Pfam" id="PF13231"/>
    </source>
</evidence>
<keyword evidence="6 8" id="KW-1133">Transmembrane helix</keyword>
<dbReference type="InterPro" id="IPR038731">
    <property type="entry name" value="RgtA/B/C-like"/>
</dbReference>
<dbReference type="PANTHER" id="PTHR33908:SF11">
    <property type="entry name" value="MEMBRANE PROTEIN"/>
    <property type="match status" value="1"/>
</dbReference>
<dbReference type="EMBL" id="LBWQ01000040">
    <property type="protein sequence ID" value="KKR11153.1"/>
    <property type="molecule type" value="Genomic_DNA"/>
</dbReference>
<organism evidence="10 11">
    <name type="scientific">Candidatus Woesebacteria bacterium GW2011_GWA1_39_21b</name>
    <dbReference type="NCBI Taxonomy" id="1618551"/>
    <lineage>
        <taxon>Bacteria</taxon>
        <taxon>Candidatus Woeseibacteriota</taxon>
    </lineage>
</organism>
<feature type="transmembrane region" description="Helical" evidence="8">
    <location>
        <begin position="174"/>
        <end position="191"/>
    </location>
</feature>
<evidence type="ECO:0000256" key="7">
    <source>
        <dbReference type="ARBA" id="ARBA00023136"/>
    </source>
</evidence>
<feature type="transmembrane region" description="Helical" evidence="8">
    <location>
        <begin position="241"/>
        <end position="263"/>
    </location>
</feature>
<dbReference type="Proteomes" id="UP000034690">
    <property type="component" value="Unassembled WGS sequence"/>
</dbReference>
<comment type="subcellular location">
    <subcellularLocation>
        <location evidence="1">Cell membrane</location>
        <topology evidence="1">Multi-pass membrane protein</topology>
    </subcellularLocation>
</comment>
<proteinExistence type="predicted"/>
<gene>
    <name evidence="10" type="ORF">UT40_C0040G0001</name>
</gene>
<evidence type="ECO:0000256" key="1">
    <source>
        <dbReference type="ARBA" id="ARBA00004651"/>
    </source>
</evidence>
<feature type="transmembrane region" description="Helical" evidence="8">
    <location>
        <begin position="325"/>
        <end position="343"/>
    </location>
</feature>
<dbReference type="Pfam" id="PF13231">
    <property type="entry name" value="PMT_2"/>
    <property type="match status" value="1"/>
</dbReference>
<evidence type="ECO:0000313" key="11">
    <source>
        <dbReference type="Proteomes" id="UP000034690"/>
    </source>
</evidence>
<feature type="transmembrane region" description="Helical" evidence="8">
    <location>
        <begin position="275"/>
        <end position="292"/>
    </location>
</feature>
<keyword evidence="7 8" id="KW-0472">Membrane</keyword>
<dbReference type="PANTHER" id="PTHR33908">
    <property type="entry name" value="MANNOSYLTRANSFERASE YKCB-RELATED"/>
    <property type="match status" value="1"/>
</dbReference>
<keyword evidence="4" id="KW-0808">Transferase</keyword>
<evidence type="ECO:0000256" key="4">
    <source>
        <dbReference type="ARBA" id="ARBA00022679"/>
    </source>
</evidence>
<accession>A0A0G0N6W0</accession>
<sequence>MVNSLIRGNKYIIAILDYSYAGILNNFMRFDNHPPLYYLTLKFWTDIFGYSEVSLRFPSIIFGIATIYLAFLIARKISNGKLKGFPEITAIILATSQFHIYYSQEARMYSMAAFFSSAAIYSFINTFKKDSDKWWILFSVSITILLFTDYAPVFLLPVFWLYGYLMKRNKIWRLKFIASHITLLIFGYFWLPTFLYQSGRGRWLLETLPGWRRVAGGATLKQALLVWMKFVFGRLSFPRKIFYYTLVGLASAPFIISFIKLVFTKKPKYMDLIDLWLIAPLALGFVASFWFPAFVYFRFLYVLPAFYLLVSWAISSFTIKTIKNILVTLLVGVNLFGWVIYISDENQQREQWRQAVLFIEKTAQINDIVIFEFTQPFAPYKWYAKNLIEAIGVTDSISAD</sequence>
<protein>
    <recommendedName>
        <fullName evidence="9">Glycosyltransferase RgtA/B/C/D-like domain-containing protein</fullName>
    </recommendedName>
</protein>
<dbReference type="GO" id="GO:0005886">
    <property type="term" value="C:plasma membrane"/>
    <property type="evidence" value="ECO:0007669"/>
    <property type="project" value="UniProtKB-SubCell"/>
</dbReference>
<evidence type="ECO:0000256" key="5">
    <source>
        <dbReference type="ARBA" id="ARBA00022692"/>
    </source>
</evidence>
<evidence type="ECO:0000256" key="2">
    <source>
        <dbReference type="ARBA" id="ARBA00022475"/>
    </source>
</evidence>
<dbReference type="GO" id="GO:0016763">
    <property type="term" value="F:pentosyltransferase activity"/>
    <property type="evidence" value="ECO:0007669"/>
    <property type="project" value="TreeGrafter"/>
</dbReference>
<feature type="transmembrane region" description="Helical" evidence="8">
    <location>
        <begin position="299"/>
        <end position="319"/>
    </location>
</feature>
<dbReference type="GO" id="GO:0009103">
    <property type="term" value="P:lipopolysaccharide biosynthetic process"/>
    <property type="evidence" value="ECO:0007669"/>
    <property type="project" value="UniProtKB-ARBA"/>
</dbReference>
<reference evidence="10 11" key="1">
    <citation type="journal article" date="2015" name="Nature">
        <title>rRNA introns, odd ribosomes, and small enigmatic genomes across a large radiation of phyla.</title>
        <authorList>
            <person name="Brown C.T."/>
            <person name="Hug L.A."/>
            <person name="Thomas B.C."/>
            <person name="Sharon I."/>
            <person name="Castelle C.J."/>
            <person name="Singh A."/>
            <person name="Wilkins M.J."/>
            <person name="Williams K.H."/>
            <person name="Banfield J.F."/>
        </authorList>
    </citation>
    <scope>NUCLEOTIDE SEQUENCE [LARGE SCALE GENOMIC DNA]</scope>
</reference>
<feature type="domain" description="Glycosyltransferase RgtA/B/C/D-like" evidence="9">
    <location>
        <begin position="32"/>
        <end position="181"/>
    </location>
</feature>
<evidence type="ECO:0000256" key="8">
    <source>
        <dbReference type="SAM" id="Phobius"/>
    </source>
</evidence>
<keyword evidence="5 8" id="KW-0812">Transmembrane</keyword>
<feature type="transmembrane region" description="Helical" evidence="8">
    <location>
        <begin position="136"/>
        <end position="162"/>
    </location>
</feature>
<comment type="caution">
    <text evidence="10">The sequence shown here is derived from an EMBL/GenBank/DDBJ whole genome shotgun (WGS) entry which is preliminary data.</text>
</comment>
<feature type="non-terminal residue" evidence="10">
    <location>
        <position position="400"/>
    </location>
</feature>
<feature type="transmembrane region" description="Helical" evidence="8">
    <location>
        <begin position="106"/>
        <end position="124"/>
    </location>
</feature>
<name>A0A0G0N6W0_9BACT</name>